<dbReference type="SUPFAM" id="SSF52540">
    <property type="entry name" value="P-loop containing nucleoside triphosphate hydrolases"/>
    <property type="match status" value="2"/>
</dbReference>
<dbReference type="InterPro" id="IPR003439">
    <property type="entry name" value="ABC_transporter-like_ATP-bd"/>
</dbReference>
<dbReference type="SMART" id="SM00382">
    <property type="entry name" value="AAA"/>
    <property type="match status" value="2"/>
</dbReference>
<keyword evidence="1" id="KW-0547">Nucleotide-binding</keyword>
<feature type="domain" description="ABC transporter" evidence="3">
    <location>
        <begin position="6"/>
        <end position="243"/>
    </location>
</feature>
<reference evidence="4" key="1">
    <citation type="journal article" date="2015" name="Nature">
        <title>Complex archaea that bridge the gap between prokaryotes and eukaryotes.</title>
        <authorList>
            <person name="Spang A."/>
            <person name="Saw J.H."/>
            <person name="Jorgensen S.L."/>
            <person name="Zaremba-Niedzwiedzka K."/>
            <person name="Martijn J."/>
            <person name="Lind A.E."/>
            <person name="van Eijk R."/>
            <person name="Schleper C."/>
            <person name="Guy L."/>
            <person name="Ettema T.J."/>
        </authorList>
    </citation>
    <scope>NUCLEOTIDE SEQUENCE</scope>
</reference>
<sequence length="510" mass="55722">MSTPLIELNNARYRISARNVLRVDALALFPGQHWCVFGGNGAGKSMLAALLSGRLCGSGQPTFADGFDPRADICEVSFAEQKRWWQHDDRHDVSEFSTSATDAGTTVSALICSAGIDPLDTDRLNSVLTLLDIAAIRNQGIRFLSSGQVRRALLARALYRRPKLLILDNPLESIDRISANRIREAIECWMSADNCTLQLSRRRRDVLPGITHLALMHDLVVTAVGMRDEVFARSADTKAPGTSWMSDVAQLPAELPAPCVGYEQALAAPGQSLISLRGVSAAYGDKPVFSNLHWEMKAGQHVLIAGPNGSGKSTLLGLIDGDNHKAYGQPVYLFGRLRGTGETVWQIKARFGVVSNELHNRYIKGWRALDVVVSGFFDSQGLYDDSGAAEASTAQAWLKTLGLGELARAYYHELSFGEQRLVLLARAMVKQPWVLVLDEASVGLDDHHRGKLLAMLDLIAKRGRTHIIYISHDDEECPVFINQKLTFYKSSADAPAAITVQEIGAGQCDG</sequence>
<dbReference type="InterPro" id="IPR027417">
    <property type="entry name" value="P-loop_NTPase"/>
</dbReference>
<dbReference type="GO" id="GO:0005524">
    <property type="term" value="F:ATP binding"/>
    <property type="evidence" value="ECO:0007669"/>
    <property type="project" value="UniProtKB-KW"/>
</dbReference>
<protein>
    <recommendedName>
        <fullName evidence="3">ABC transporter domain-containing protein</fullName>
    </recommendedName>
</protein>
<evidence type="ECO:0000259" key="3">
    <source>
        <dbReference type="PROSITE" id="PS50893"/>
    </source>
</evidence>
<organism evidence="4">
    <name type="scientific">marine sediment metagenome</name>
    <dbReference type="NCBI Taxonomy" id="412755"/>
    <lineage>
        <taxon>unclassified sequences</taxon>
        <taxon>metagenomes</taxon>
        <taxon>ecological metagenomes</taxon>
    </lineage>
</organism>
<feature type="domain" description="ABC transporter" evidence="3">
    <location>
        <begin position="274"/>
        <end position="508"/>
    </location>
</feature>
<dbReference type="InterPro" id="IPR017871">
    <property type="entry name" value="ABC_transporter-like_CS"/>
</dbReference>
<evidence type="ECO:0000256" key="1">
    <source>
        <dbReference type="ARBA" id="ARBA00022741"/>
    </source>
</evidence>
<dbReference type="Gene3D" id="3.40.50.300">
    <property type="entry name" value="P-loop containing nucleotide triphosphate hydrolases"/>
    <property type="match status" value="2"/>
</dbReference>
<dbReference type="InterPro" id="IPR003593">
    <property type="entry name" value="AAA+_ATPase"/>
</dbReference>
<dbReference type="AlphaFoldDB" id="A0A0F9VJN9"/>
<dbReference type="PROSITE" id="PS50893">
    <property type="entry name" value="ABC_TRANSPORTER_2"/>
    <property type="match status" value="2"/>
</dbReference>
<keyword evidence="2" id="KW-0067">ATP-binding</keyword>
<accession>A0A0F9VJN9</accession>
<evidence type="ECO:0000256" key="2">
    <source>
        <dbReference type="ARBA" id="ARBA00022840"/>
    </source>
</evidence>
<dbReference type="Pfam" id="PF00005">
    <property type="entry name" value="ABC_tran"/>
    <property type="match status" value="2"/>
</dbReference>
<dbReference type="PANTHER" id="PTHR43158:SF2">
    <property type="entry name" value="SKFA PEPTIDE EXPORT ATP-BINDING PROTEIN SKFE"/>
    <property type="match status" value="1"/>
</dbReference>
<gene>
    <name evidence="4" type="ORF">LCGC14_0075620</name>
</gene>
<proteinExistence type="predicted"/>
<comment type="caution">
    <text evidence="4">The sequence shown here is derived from an EMBL/GenBank/DDBJ whole genome shotgun (WGS) entry which is preliminary data.</text>
</comment>
<evidence type="ECO:0000313" key="4">
    <source>
        <dbReference type="EMBL" id="KKO05291.1"/>
    </source>
</evidence>
<dbReference type="EMBL" id="LAZR01000019">
    <property type="protein sequence ID" value="KKO05291.1"/>
    <property type="molecule type" value="Genomic_DNA"/>
</dbReference>
<dbReference type="PANTHER" id="PTHR43158">
    <property type="entry name" value="SKFA PEPTIDE EXPORT ATP-BINDING PROTEIN SKFE"/>
    <property type="match status" value="1"/>
</dbReference>
<dbReference type="PROSITE" id="PS00211">
    <property type="entry name" value="ABC_TRANSPORTER_1"/>
    <property type="match status" value="1"/>
</dbReference>
<dbReference type="GO" id="GO:0016887">
    <property type="term" value="F:ATP hydrolysis activity"/>
    <property type="evidence" value="ECO:0007669"/>
    <property type="project" value="InterPro"/>
</dbReference>
<name>A0A0F9VJN9_9ZZZZ</name>